<evidence type="ECO:0000256" key="1">
    <source>
        <dbReference type="ARBA" id="ARBA00008434"/>
    </source>
</evidence>
<dbReference type="FunCoup" id="A0A151Z5G7">
    <property type="interactions" value="599"/>
</dbReference>
<dbReference type="FunFam" id="1.10.287.10:FF:000003">
    <property type="entry name" value="40S ribosomal protein S13"/>
    <property type="match status" value="1"/>
</dbReference>
<dbReference type="InterPro" id="IPR009068">
    <property type="entry name" value="uS15_NS1_RNA-bd_sf"/>
</dbReference>
<dbReference type="InterPro" id="IPR023029">
    <property type="entry name" value="Ribosomal_uS15_arc_euk"/>
</dbReference>
<comment type="similarity">
    <text evidence="1 4">Belongs to the universal ribosomal protein uS15 family.</text>
</comment>
<dbReference type="SMART" id="SM01387">
    <property type="entry name" value="Ribosomal_S15"/>
    <property type="match status" value="1"/>
</dbReference>
<name>A0A151Z5G7_TIELA</name>
<dbReference type="CDD" id="cd00677">
    <property type="entry name" value="S15_NS1_EPRS_RNA-bind"/>
    <property type="match status" value="1"/>
</dbReference>
<feature type="region of interest" description="Disordered" evidence="5">
    <location>
        <begin position="1"/>
        <end position="20"/>
    </location>
</feature>
<dbReference type="NCBIfam" id="NF006331">
    <property type="entry name" value="PRK08561.1"/>
    <property type="match status" value="1"/>
</dbReference>
<dbReference type="PANTHER" id="PTHR11885:SF6">
    <property type="entry name" value="SMALL RIBOSOMAL SUBUNIT PROTEIN US15"/>
    <property type="match status" value="1"/>
</dbReference>
<comment type="caution">
    <text evidence="7">The sequence shown here is derived from an EMBL/GenBank/DDBJ whole genome shotgun (WGS) entry which is preliminary data.</text>
</comment>
<reference evidence="7 8" key="1">
    <citation type="submission" date="2015-12" db="EMBL/GenBank/DDBJ databases">
        <title>Dictyostelia acquired genes for synthesis and detection of signals that induce cell-type specialization by lateral gene transfer from prokaryotes.</title>
        <authorList>
            <person name="Gloeckner G."/>
            <person name="Schaap P."/>
        </authorList>
    </citation>
    <scope>NUCLEOTIDE SEQUENCE [LARGE SCALE GENOMIC DNA]</scope>
    <source>
        <strain evidence="7 8">TK</strain>
    </source>
</reference>
<sequence>MGRMHSNGKGISGSALPYNRKPHSWSKMTSTDVCEQVCKLAKRGFTPSQIGAQLRDSQGVAQVKNITGSKILRILKVNGIAPKIPEDLFNLIKKAVTINKHLQRNRNDLDGKFHLRLVESRIHRLSRPYRKNGSLPPTWKYESATASTLVA</sequence>
<dbReference type="Pfam" id="PF00312">
    <property type="entry name" value="Ribosomal_S15"/>
    <property type="match status" value="1"/>
</dbReference>
<dbReference type="GO" id="GO:0003735">
    <property type="term" value="F:structural constituent of ribosome"/>
    <property type="evidence" value="ECO:0007669"/>
    <property type="project" value="InterPro"/>
</dbReference>
<evidence type="ECO:0000259" key="6">
    <source>
        <dbReference type="SMART" id="SM01386"/>
    </source>
</evidence>
<evidence type="ECO:0000256" key="2">
    <source>
        <dbReference type="ARBA" id="ARBA00022980"/>
    </source>
</evidence>
<dbReference type="GO" id="GO:0022627">
    <property type="term" value="C:cytosolic small ribosomal subunit"/>
    <property type="evidence" value="ECO:0007669"/>
    <property type="project" value="TreeGrafter"/>
</dbReference>
<dbReference type="GO" id="GO:0070181">
    <property type="term" value="F:small ribosomal subunit rRNA binding"/>
    <property type="evidence" value="ECO:0007669"/>
    <property type="project" value="TreeGrafter"/>
</dbReference>
<dbReference type="AlphaFoldDB" id="A0A151Z5G7"/>
<dbReference type="InParanoid" id="A0A151Z5G7"/>
<evidence type="ECO:0000256" key="5">
    <source>
        <dbReference type="SAM" id="MobiDB-lite"/>
    </source>
</evidence>
<gene>
    <name evidence="7" type="ORF">DLAC_10435</name>
</gene>
<evidence type="ECO:0000313" key="7">
    <source>
        <dbReference type="EMBL" id="KYQ89191.1"/>
    </source>
</evidence>
<proteinExistence type="inferred from homology"/>
<dbReference type="OMA" id="MHTRRKG"/>
<dbReference type="InterPro" id="IPR000589">
    <property type="entry name" value="Ribosomal_uS15"/>
</dbReference>
<dbReference type="HAMAP" id="MF_01343_A">
    <property type="entry name" value="Ribosomal_uS15_A"/>
    <property type="match status" value="1"/>
</dbReference>
<accession>A0A151Z5G7</accession>
<dbReference type="Gene3D" id="1.10.287.10">
    <property type="entry name" value="S15/NS1, RNA-binding"/>
    <property type="match status" value="1"/>
</dbReference>
<dbReference type="SMART" id="SM01386">
    <property type="entry name" value="Ribosomal_S13_N"/>
    <property type="match status" value="1"/>
</dbReference>
<dbReference type="EMBL" id="LODT01000042">
    <property type="protein sequence ID" value="KYQ89191.1"/>
    <property type="molecule type" value="Genomic_DNA"/>
</dbReference>
<keyword evidence="2 4" id="KW-0689">Ribosomal protein</keyword>
<organism evidence="7 8">
    <name type="scientific">Tieghemostelium lacteum</name>
    <name type="common">Slime mold</name>
    <name type="synonym">Dictyostelium lacteum</name>
    <dbReference type="NCBI Taxonomy" id="361077"/>
    <lineage>
        <taxon>Eukaryota</taxon>
        <taxon>Amoebozoa</taxon>
        <taxon>Evosea</taxon>
        <taxon>Eumycetozoa</taxon>
        <taxon>Dictyostelia</taxon>
        <taxon>Dictyosteliales</taxon>
        <taxon>Raperosteliaceae</taxon>
        <taxon>Tieghemostelium</taxon>
    </lineage>
</organism>
<dbReference type="SUPFAM" id="SSF47060">
    <property type="entry name" value="S15/NS1 RNA-binding domain"/>
    <property type="match status" value="1"/>
</dbReference>
<evidence type="ECO:0000256" key="4">
    <source>
        <dbReference type="RuleBase" id="RU003919"/>
    </source>
</evidence>
<evidence type="ECO:0000256" key="3">
    <source>
        <dbReference type="ARBA" id="ARBA00023274"/>
    </source>
</evidence>
<keyword evidence="8" id="KW-1185">Reference proteome</keyword>
<dbReference type="Proteomes" id="UP000076078">
    <property type="component" value="Unassembled WGS sequence"/>
</dbReference>
<evidence type="ECO:0000313" key="8">
    <source>
        <dbReference type="Proteomes" id="UP000076078"/>
    </source>
</evidence>
<dbReference type="GO" id="GO:0006412">
    <property type="term" value="P:translation"/>
    <property type="evidence" value="ECO:0007669"/>
    <property type="project" value="InterPro"/>
</dbReference>
<dbReference type="InterPro" id="IPR012606">
    <property type="entry name" value="Ribosomal_uS15_N"/>
</dbReference>
<dbReference type="Pfam" id="PF08069">
    <property type="entry name" value="Ribosomal_S13_N"/>
    <property type="match status" value="1"/>
</dbReference>
<dbReference type="GO" id="GO:0005730">
    <property type="term" value="C:nucleolus"/>
    <property type="evidence" value="ECO:0007669"/>
    <property type="project" value="TreeGrafter"/>
</dbReference>
<feature type="domain" description="Small ribosomal subunit protein uS15 N-terminal" evidence="6">
    <location>
        <begin position="1"/>
        <end position="60"/>
    </location>
</feature>
<dbReference type="STRING" id="361077.A0A151Z5G7"/>
<keyword evidence="3 4" id="KW-0687">Ribonucleoprotein</keyword>
<dbReference type="PANTHER" id="PTHR11885">
    <property type="entry name" value="RIBOSOMAL PROTEIN S15P/S13E"/>
    <property type="match status" value="1"/>
</dbReference>
<protein>
    <submittedName>
        <fullName evidence="7">40S ribosomal protein S13</fullName>
    </submittedName>
</protein>
<dbReference type="FunFam" id="4.10.860.130:FF:000001">
    <property type="entry name" value="40S ribosomal protein S13"/>
    <property type="match status" value="1"/>
</dbReference>
<dbReference type="Gene3D" id="4.10.860.130">
    <property type="match status" value="1"/>
</dbReference>
<dbReference type="OrthoDB" id="623277at2759"/>